<proteinExistence type="predicted"/>
<reference evidence="2 3" key="1">
    <citation type="submission" date="2015-09" db="EMBL/GenBank/DDBJ databases">
        <authorList>
            <consortium name="Pathogen Informatics"/>
        </authorList>
    </citation>
    <scope>NUCLEOTIDE SEQUENCE [LARGE SCALE GENOMIC DNA]</scope>
    <source>
        <strain evidence="2 3">2789STDY5834855</strain>
    </source>
</reference>
<dbReference type="AlphaFoldDB" id="A0A174DRW5"/>
<evidence type="ECO:0000313" key="3">
    <source>
        <dbReference type="Proteomes" id="UP000095558"/>
    </source>
</evidence>
<name>A0A174DRW5_9CLOT</name>
<gene>
    <name evidence="2" type="ORF">ERS852470_01876</name>
</gene>
<keyword evidence="1" id="KW-1133">Transmembrane helix</keyword>
<keyword evidence="1" id="KW-0812">Transmembrane</keyword>
<dbReference type="Proteomes" id="UP000095558">
    <property type="component" value="Unassembled WGS sequence"/>
</dbReference>
<organism evidence="2 3">
    <name type="scientific">Clostridium disporicum</name>
    <dbReference type="NCBI Taxonomy" id="84024"/>
    <lineage>
        <taxon>Bacteria</taxon>
        <taxon>Bacillati</taxon>
        <taxon>Bacillota</taxon>
        <taxon>Clostridia</taxon>
        <taxon>Eubacteriales</taxon>
        <taxon>Clostridiaceae</taxon>
        <taxon>Clostridium</taxon>
    </lineage>
</organism>
<accession>A0A174DRW5</accession>
<feature type="transmembrane region" description="Helical" evidence="1">
    <location>
        <begin position="6"/>
        <end position="32"/>
    </location>
</feature>
<keyword evidence="1" id="KW-0472">Membrane</keyword>
<protein>
    <submittedName>
        <fullName evidence="2">Uncharacterized protein</fullName>
    </submittedName>
</protein>
<sequence>MELTKALGSLIFNCIKLVGALILLFGSIKYLFS</sequence>
<evidence type="ECO:0000313" key="2">
    <source>
        <dbReference type="EMBL" id="CUO26835.1"/>
    </source>
</evidence>
<dbReference type="EMBL" id="CYZV01000018">
    <property type="protein sequence ID" value="CUO26835.1"/>
    <property type="molecule type" value="Genomic_DNA"/>
</dbReference>
<evidence type="ECO:0000256" key="1">
    <source>
        <dbReference type="SAM" id="Phobius"/>
    </source>
</evidence>